<feature type="region of interest" description="Disordered" evidence="1">
    <location>
        <begin position="591"/>
        <end position="666"/>
    </location>
</feature>
<dbReference type="Proteomes" id="UP000504638">
    <property type="component" value="Unplaced"/>
</dbReference>
<feature type="compositionally biased region" description="Polar residues" evidence="1">
    <location>
        <begin position="935"/>
        <end position="949"/>
    </location>
</feature>
<proteinExistence type="predicted"/>
<sequence>MNAMNTGIKGHLLAHYQRQQSTQPVGTWQQQLPVAERVGRASELYTSLKLAKNPQNAQQEMQVMQHAVGIESQFCQKSPDKQTYIAELTRRLTMLAQERARNTPALTNPQNPMANMQRPMMGTPMQQTMSNPGANPVQNQGPPPFQPQLQRPMQASPIPPNPVSNPTGMTGMPEDSGLTAPAMQQQGSQAPNQPRQTPGGPQAGGQQMMQNPQIRLTQEDVPKIQLLAQRLFQQSNPQFHQRIREEAGRLPPDKLAQLQQSGQDPVILHFRKQAQRIVLQQKQQQSALGQGNNPPGATAGGIPPNMSNQRSFQGMNPQDAQGGMSGQQEFDFSQIAGQQADALRSQDAGQLVVPASNNMNPQHQLGQFMGMQNQMRQPGMGGPGQVPNDLAQQQAMMNMQQNQPEHIRQQNAAKIAQAQAQAQAHAQARLKMAQNQGQMQQQLRGQSNGLNAQTPQQNSDISLLTQPMDTPGQQSVASHRPQSAIPPVNAFHPGMDPRAAQAILQAQQRAASAQGVPNGQGAVPRQLPPWLSRAGLSQAQLENLAHLPPPAYNQALQVIQDRVRHLARPGANMLGNQVPANQNVLQMGQLGDQFMGPQPQPPAQPPHTNQGMPNMMGQPQQQGRPPSPKVFDQQNFPPQGMQGPQGPPNQQQVRQNLPPVNPEMLRQSDGWEFPQQLVAQAQLVGVIPENVKTWGQLKEWVARNPQAATQVNPEYLLRIQTIQVARRQVSLQQQRQAMMNQRNVQGPNQMQSLGMGQPQMQGMNPQAAQAALQAQQRAASANVQQMGMGGHMQRPMGPNQIPPNLPPVTPQEIQQFRQRFSHAQNVSDDMIRKRILGARIQNYREQQLQNAVLRQQGQPGAHGPGGIGPQAQGIPQQPAQLNKAQGGQVPTPAQPPKQGQKPSPAQTSRTQAQPAQQGTKRPNDDGAPAQAKAPTPSQGGQRAQAQTGHPANISPEQMKKLNPQQQREQLLKAQAMNQEHAAKVASQAQQASGDSGQAVAQRFMALYREMEQQTPRRPANPVDLPTRNVMQARVNQVKPILAQFDKMLHAVYSQSKMDEKQVRSLMAMKVMLLQNMSKEFVIHSNVNLSTQELEHILRKMGQFVQMVMMQMKKAKEQQTSLQQGQPPPPPKPEAVPPPAKGQPATGAAGAAPTPQTQLSADNLKMHQAELHKARRSSKPPPAPTTTVAPGFPVNSPQGVPKYATTAPEPPNLNLPPKKKQRYNTGTSSAQGTPGSASSPQVGKGASPDMKRQPSTDAVKPVEPAKPFKCNAPDCEHGAEGFATEHELEDHRRDVHHPPITDPLQFAIDSVRNCLGLDERGERKAKAEKAKAATKAGGEAKTKTGKAGKPVKSDAGKSDEDELDSWSDAQISQSQIRELFGDIDSMSSSAAFLSSDAVHGGQENIDASATIWSLREPNRTPSPSSGEDAKDTPGSKESAEAKEKEKAAGGKDGSDRKKDADEQAGRRKDSDISEGDNLTLLMSWTDLAALDYDDPMAGALGMGGDFAGLSAPNGADATLMDDAVRVTDVDMGFLDIDFGQTQVVNGPFGRPVDEKVDVMDWEQMFAEVDMETFR</sequence>
<feature type="region of interest" description="Disordered" evidence="1">
    <location>
        <begin position="280"/>
        <end position="327"/>
    </location>
</feature>
<evidence type="ECO:0000313" key="2">
    <source>
        <dbReference type="EMBL" id="KAF1816630.1"/>
    </source>
</evidence>
<feature type="compositionally biased region" description="Polar residues" evidence="1">
    <location>
        <begin position="182"/>
        <end position="192"/>
    </location>
</feature>
<reference evidence="2 4" key="1">
    <citation type="submission" date="2020-01" db="EMBL/GenBank/DDBJ databases">
        <authorList>
            <consortium name="DOE Joint Genome Institute"/>
            <person name="Haridas S."/>
            <person name="Albert R."/>
            <person name="Binder M."/>
            <person name="Bloem J."/>
            <person name="Labutti K."/>
            <person name="Salamov A."/>
            <person name="Andreopoulos B."/>
            <person name="Baker S.E."/>
            <person name="Barry K."/>
            <person name="Bills G."/>
            <person name="Bluhm B.H."/>
            <person name="Cannon C."/>
            <person name="Castanera R."/>
            <person name="Culley D.E."/>
            <person name="Daum C."/>
            <person name="Ezra D."/>
            <person name="Gonzalez J.B."/>
            <person name="Henrissat B."/>
            <person name="Kuo A."/>
            <person name="Liang C."/>
            <person name="Lipzen A."/>
            <person name="Lutzoni F."/>
            <person name="Magnuson J."/>
            <person name="Mondo S."/>
            <person name="Nolan M."/>
            <person name="Ohm R."/>
            <person name="Pangilinan J."/>
            <person name="Park H.-J."/>
            <person name="Ramirez L."/>
            <person name="Alfaro M."/>
            <person name="Sun H."/>
            <person name="Tritt A."/>
            <person name="Yoshinaga Y."/>
            <person name="Zwiers L.-H."/>
            <person name="Turgeon B.G."/>
            <person name="Goodwin S.B."/>
            <person name="Spatafora J.W."/>
            <person name="Crous P.W."/>
            <person name="Grigoriev I.V."/>
        </authorList>
    </citation>
    <scope>NUCLEOTIDE SEQUENCE</scope>
    <source>
        <strain evidence="2 4">CBS 781.70</strain>
    </source>
</reference>
<reference evidence="4" key="2">
    <citation type="submission" date="2020-04" db="EMBL/GenBank/DDBJ databases">
        <authorList>
            <consortium name="NCBI Genome Project"/>
        </authorList>
    </citation>
    <scope>NUCLEOTIDE SEQUENCE</scope>
    <source>
        <strain evidence="4">CBS 781.70</strain>
    </source>
</reference>
<feature type="compositionally biased region" description="Low complexity" evidence="1">
    <location>
        <begin position="633"/>
        <end position="656"/>
    </location>
</feature>
<feature type="compositionally biased region" description="Polar residues" evidence="1">
    <location>
        <begin position="305"/>
        <end position="319"/>
    </location>
</feature>
<feature type="region of interest" description="Disordered" evidence="1">
    <location>
        <begin position="426"/>
        <end position="456"/>
    </location>
</feature>
<feature type="region of interest" description="Disordered" evidence="1">
    <location>
        <begin position="1410"/>
        <end position="1472"/>
    </location>
</feature>
<feature type="compositionally biased region" description="Low complexity" evidence="1">
    <location>
        <begin position="1141"/>
        <end position="1155"/>
    </location>
</feature>
<evidence type="ECO:0000313" key="3">
    <source>
        <dbReference type="Proteomes" id="UP000504638"/>
    </source>
</evidence>
<evidence type="ECO:0000313" key="4">
    <source>
        <dbReference type="RefSeq" id="XP_033538261.1"/>
    </source>
</evidence>
<feature type="compositionally biased region" description="Low complexity" evidence="1">
    <location>
        <begin position="193"/>
        <end position="207"/>
    </location>
</feature>
<feature type="region of interest" description="Disordered" evidence="1">
    <location>
        <begin position="121"/>
        <end position="207"/>
    </location>
</feature>
<feature type="region of interest" description="Disordered" evidence="1">
    <location>
        <begin position="1168"/>
        <end position="1303"/>
    </location>
</feature>
<feature type="compositionally biased region" description="Polar residues" evidence="1">
    <location>
        <begin position="286"/>
        <end position="295"/>
    </location>
</feature>
<dbReference type="OrthoDB" id="3918840at2759"/>
<feature type="compositionally biased region" description="Basic and acidic residues" evidence="1">
    <location>
        <begin position="1426"/>
        <end position="1470"/>
    </location>
</feature>
<organism evidence="2">
    <name type="scientific">Eremomyces bilateralis CBS 781.70</name>
    <dbReference type="NCBI Taxonomy" id="1392243"/>
    <lineage>
        <taxon>Eukaryota</taxon>
        <taxon>Fungi</taxon>
        <taxon>Dikarya</taxon>
        <taxon>Ascomycota</taxon>
        <taxon>Pezizomycotina</taxon>
        <taxon>Dothideomycetes</taxon>
        <taxon>Dothideomycetes incertae sedis</taxon>
        <taxon>Eremomycetales</taxon>
        <taxon>Eremomycetaceae</taxon>
        <taxon>Eremomyces</taxon>
    </lineage>
</organism>
<name>A0A6G1GFK3_9PEZI</name>
<feature type="compositionally biased region" description="Basic and acidic residues" evidence="1">
    <location>
        <begin position="1318"/>
        <end position="1330"/>
    </location>
</feature>
<protein>
    <recommendedName>
        <fullName evidence="5">Mediator complex subunit 15 KIX domain-containing protein</fullName>
    </recommendedName>
</protein>
<accession>A0A6G1GFK3</accession>
<feature type="compositionally biased region" description="Polar residues" evidence="1">
    <location>
        <begin position="124"/>
        <end position="140"/>
    </location>
</feature>
<keyword evidence="3" id="KW-1185">Reference proteome</keyword>
<feature type="compositionally biased region" description="Low complexity" evidence="1">
    <location>
        <begin position="434"/>
        <end position="449"/>
    </location>
</feature>
<feature type="compositionally biased region" description="Polar residues" evidence="1">
    <location>
        <begin position="1222"/>
        <end position="1240"/>
    </location>
</feature>
<reference evidence="4" key="3">
    <citation type="submission" date="2025-04" db="UniProtKB">
        <authorList>
            <consortium name="RefSeq"/>
        </authorList>
    </citation>
    <scope>IDENTIFICATION</scope>
    <source>
        <strain evidence="4">CBS 781.70</strain>
    </source>
</reference>
<evidence type="ECO:0008006" key="5">
    <source>
        <dbReference type="Google" id="ProtNLM"/>
    </source>
</evidence>
<feature type="compositionally biased region" description="Basic and acidic residues" evidence="1">
    <location>
        <begin position="1273"/>
        <end position="1298"/>
    </location>
</feature>
<feature type="region of interest" description="Disordered" evidence="1">
    <location>
        <begin position="1111"/>
        <end position="1155"/>
    </location>
</feature>
<evidence type="ECO:0000256" key="1">
    <source>
        <dbReference type="SAM" id="MobiDB-lite"/>
    </source>
</evidence>
<feature type="region of interest" description="Disordered" evidence="1">
    <location>
        <begin position="1318"/>
        <end position="1369"/>
    </location>
</feature>
<feature type="compositionally biased region" description="Low complexity" evidence="1">
    <location>
        <begin position="610"/>
        <end position="624"/>
    </location>
</feature>
<dbReference type="RefSeq" id="XP_033538261.1">
    <property type="nucleotide sequence ID" value="XM_033673769.1"/>
</dbReference>
<feature type="compositionally biased region" description="Low complexity" evidence="1">
    <location>
        <begin position="1111"/>
        <end position="1124"/>
    </location>
</feature>
<feature type="compositionally biased region" description="Pro residues" evidence="1">
    <location>
        <begin position="1125"/>
        <end position="1140"/>
    </location>
</feature>
<feature type="region of interest" description="Disordered" evidence="1">
    <location>
        <begin position="854"/>
        <end position="967"/>
    </location>
</feature>
<feature type="compositionally biased region" description="Polar residues" evidence="1">
    <location>
        <begin position="900"/>
        <end position="920"/>
    </location>
</feature>
<dbReference type="EMBL" id="ML975150">
    <property type="protein sequence ID" value="KAF1816630.1"/>
    <property type="molecule type" value="Genomic_DNA"/>
</dbReference>
<dbReference type="GeneID" id="54414339"/>
<feature type="compositionally biased region" description="Low complexity" evidence="1">
    <location>
        <begin position="869"/>
        <end position="880"/>
    </location>
</feature>
<gene>
    <name evidence="2 4" type="ORF">P152DRAFT_130841</name>
</gene>